<feature type="transmembrane region" description="Helical" evidence="6">
    <location>
        <begin position="139"/>
        <end position="160"/>
    </location>
</feature>
<evidence type="ECO:0000256" key="3">
    <source>
        <dbReference type="ARBA" id="ARBA00022989"/>
    </source>
</evidence>
<dbReference type="SUPFAM" id="SSF103473">
    <property type="entry name" value="MFS general substrate transporter"/>
    <property type="match status" value="1"/>
</dbReference>
<feature type="transmembrane region" description="Helical" evidence="6">
    <location>
        <begin position="352"/>
        <end position="371"/>
    </location>
</feature>
<gene>
    <name evidence="8" type="ORF">N7468_008412</name>
</gene>
<dbReference type="PANTHER" id="PTHR23501:SF201">
    <property type="entry name" value="MFS AFLATOXIN EFFLUX PUMP"/>
    <property type="match status" value="1"/>
</dbReference>
<accession>A0A9W9NPP8</accession>
<dbReference type="EMBL" id="JAPQKS010000006">
    <property type="protein sequence ID" value="KAJ5223870.1"/>
    <property type="molecule type" value="Genomic_DNA"/>
</dbReference>
<sequence length="567" mass="61287">MADTQANSFPRGTQNAANEVLDLNATNNDIQAKSQAEEKILTGLPLVLVLIALVSAMFLVALDRTIIATATPKISDQFHAIEDISWYASAYLVTSSATQLLWGRIYTFYSTKAIFLSAVVIFEVGSAVCGAAPSSTAFIIGRAIAGIGSAGIFNGTTVIITKVMPLHKRPIFVGLMGSTFGISSVVAPLMGGAFTDRVTWRWCFYIKYSPHWRGCVGHFDHPPSRTFLKDSTSLRRQIIRLDPLGTFLFLPAVVCFLLALQWGGAVYSWNNGRIIALFVVAGVLAIAFGIVQVWRQEDATLPPRIVKDRNVALGAVMMFFSAGAMISMLYTLPLWFQGVKGTSAVQSGIDNIPMVLAMVLFVIVSGGVITNTGHYMPFAYLSGTLMAIGAGLLTTLRVDSGHPEWIGYQALFGFGLGLGMQVPNIATQTVLANVDVPIGIAVIFLFQSLGGAIWVAVSQSLYTNYLTSTLPSISGIDTSSILRAGATGISKIVPADKLRPVLVVYNEALRRSFILPVALSCAIILPSLGMEWRNVKKESERREKEDIGRRKMSKEDDRRGSGVEKDA</sequence>
<feature type="transmembrane region" description="Helical" evidence="6">
    <location>
        <begin position="438"/>
        <end position="457"/>
    </location>
</feature>
<evidence type="ECO:0000256" key="5">
    <source>
        <dbReference type="SAM" id="MobiDB-lite"/>
    </source>
</evidence>
<dbReference type="Gene3D" id="1.20.1250.20">
    <property type="entry name" value="MFS general substrate transporter like domains"/>
    <property type="match status" value="1"/>
</dbReference>
<dbReference type="GO" id="GO:0005886">
    <property type="term" value="C:plasma membrane"/>
    <property type="evidence" value="ECO:0007669"/>
    <property type="project" value="TreeGrafter"/>
</dbReference>
<proteinExistence type="predicted"/>
<feature type="transmembrane region" description="Helical" evidence="6">
    <location>
        <begin position="114"/>
        <end position="133"/>
    </location>
</feature>
<reference evidence="8" key="1">
    <citation type="submission" date="2022-11" db="EMBL/GenBank/DDBJ databases">
        <authorList>
            <person name="Petersen C."/>
        </authorList>
    </citation>
    <scope>NUCLEOTIDE SEQUENCE</scope>
    <source>
        <strain evidence="8">IBT 19713</strain>
    </source>
</reference>
<evidence type="ECO:0000256" key="1">
    <source>
        <dbReference type="ARBA" id="ARBA00004141"/>
    </source>
</evidence>
<keyword evidence="9" id="KW-1185">Reference proteome</keyword>
<reference evidence="8" key="2">
    <citation type="journal article" date="2023" name="IMA Fungus">
        <title>Comparative genomic study of the Penicillium genus elucidates a diverse pangenome and 15 lateral gene transfer events.</title>
        <authorList>
            <person name="Petersen C."/>
            <person name="Sorensen T."/>
            <person name="Nielsen M.R."/>
            <person name="Sondergaard T.E."/>
            <person name="Sorensen J.L."/>
            <person name="Fitzpatrick D.A."/>
            <person name="Frisvad J.C."/>
            <person name="Nielsen K.L."/>
        </authorList>
    </citation>
    <scope>NUCLEOTIDE SEQUENCE</scope>
    <source>
        <strain evidence="8">IBT 19713</strain>
    </source>
</reference>
<protein>
    <recommendedName>
        <fullName evidence="7">Major facilitator superfamily (MFS) profile domain-containing protein</fullName>
    </recommendedName>
</protein>
<evidence type="ECO:0000256" key="2">
    <source>
        <dbReference type="ARBA" id="ARBA00022692"/>
    </source>
</evidence>
<evidence type="ECO:0000259" key="7">
    <source>
        <dbReference type="PROSITE" id="PS50850"/>
    </source>
</evidence>
<dbReference type="Proteomes" id="UP001150941">
    <property type="component" value="Unassembled WGS sequence"/>
</dbReference>
<evidence type="ECO:0000256" key="4">
    <source>
        <dbReference type="ARBA" id="ARBA00023136"/>
    </source>
</evidence>
<keyword evidence="2 6" id="KW-0812">Transmembrane</keyword>
<feature type="transmembrane region" description="Helical" evidence="6">
    <location>
        <begin position="244"/>
        <end position="262"/>
    </location>
</feature>
<dbReference type="InterPro" id="IPR011701">
    <property type="entry name" value="MFS"/>
</dbReference>
<dbReference type="Pfam" id="PF07690">
    <property type="entry name" value="MFS_1"/>
    <property type="match status" value="1"/>
</dbReference>
<dbReference type="InterPro" id="IPR020846">
    <property type="entry name" value="MFS_dom"/>
</dbReference>
<dbReference type="RefSeq" id="XP_058328053.1">
    <property type="nucleotide sequence ID" value="XM_058477708.1"/>
</dbReference>
<feature type="transmembrane region" description="Helical" evidence="6">
    <location>
        <begin position="378"/>
        <end position="396"/>
    </location>
</feature>
<feature type="transmembrane region" description="Helical" evidence="6">
    <location>
        <begin position="274"/>
        <end position="291"/>
    </location>
</feature>
<name>A0A9W9NPP8_9EURO</name>
<dbReference type="CDD" id="cd17502">
    <property type="entry name" value="MFS_Azr1_MDR_like"/>
    <property type="match status" value="1"/>
</dbReference>
<dbReference type="GO" id="GO:0022857">
    <property type="term" value="F:transmembrane transporter activity"/>
    <property type="evidence" value="ECO:0007669"/>
    <property type="project" value="InterPro"/>
</dbReference>
<keyword evidence="3 6" id="KW-1133">Transmembrane helix</keyword>
<dbReference type="GeneID" id="83205011"/>
<comment type="caution">
    <text evidence="8">The sequence shown here is derived from an EMBL/GenBank/DDBJ whole genome shotgun (WGS) entry which is preliminary data.</text>
</comment>
<feature type="transmembrane region" description="Helical" evidence="6">
    <location>
        <begin position="513"/>
        <end position="532"/>
    </location>
</feature>
<dbReference type="OrthoDB" id="10021397at2759"/>
<feature type="region of interest" description="Disordered" evidence="5">
    <location>
        <begin position="535"/>
        <end position="567"/>
    </location>
</feature>
<feature type="transmembrane region" description="Helical" evidence="6">
    <location>
        <begin position="408"/>
        <end position="426"/>
    </location>
</feature>
<feature type="domain" description="Major facilitator superfamily (MFS) profile" evidence="7">
    <location>
        <begin position="49"/>
        <end position="497"/>
    </location>
</feature>
<organism evidence="8 9">
    <name type="scientific">Penicillium chermesinum</name>
    <dbReference type="NCBI Taxonomy" id="63820"/>
    <lineage>
        <taxon>Eukaryota</taxon>
        <taxon>Fungi</taxon>
        <taxon>Dikarya</taxon>
        <taxon>Ascomycota</taxon>
        <taxon>Pezizomycotina</taxon>
        <taxon>Eurotiomycetes</taxon>
        <taxon>Eurotiomycetidae</taxon>
        <taxon>Eurotiales</taxon>
        <taxon>Aspergillaceae</taxon>
        <taxon>Penicillium</taxon>
    </lineage>
</organism>
<keyword evidence="4 6" id="KW-0472">Membrane</keyword>
<dbReference type="FunFam" id="1.20.1250.20:FF:000196">
    <property type="entry name" value="MFS toxin efflux pump (AflT)"/>
    <property type="match status" value="1"/>
</dbReference>
<evidence type="ECO:0000313" key="8">
    <source>
        <dbReference type="EMBL" id="KAJ5223870.1"/>
    </source>
</evidence>
<feature type="transmembrane region" description="Helical" evidence="6">
    <location>
        <begin position="40"/>
        <end position="62"/>
    </location>
</feature>
<dbReference type="PROSITE" id="PS50850">
    <property type="entry name" value="MFS"/>
    <property type="match status" value="1"/>
</dbReference>
<dbReference type="Gene3D" id="1.20.1720.10">
    <property type="entry name" value="Multidrug resistance protein D"/>
    <property type="match status" value="1"/>
</dbReference>
<evidence type="ECO:0000256" key="6">
    <source>
        <dbReference type="SAM" id="Phobius"/>
    </source>
</evidence>
<dbReference type="FunFam" id="1.20.1720.10:FF:000012">
    <property type="entry name" value="MFS toxin efflux pump (AflT)"/>
    <property type="match status" value="1"/>
</dbReference>
<dbReference type="PANTHER" id="PTHR23501">
    <property type="entry name" value="MAJOR FACILITATOR SUPERFAMILY"/>
    <property type="match status" value="1"/>
</dbReference>
<dbReference type="InterPro" id="IPR036259">
    <property type="entry name" value="MFS_trans_sf"/>
</dbReference>
<comment type="subcellular location">
    <subcellularLocation>
        <location evidence="1">Membrane</location>
        <topology evidence="1">Multi-pass membrane protein</topology>
    </subcellularLocation>
</comment>
<feature type="transmembrane region" description="Helical" evidence="6">
    <location>
        <begin position="311"/>
        <end position="332"/>
    </location>
</feature>
<evidence type="ECO:0000313" key="9">
    <source>
        <dbReference type="Proteomes" id="UP001150941"/>
    </source>
</evidence>
<dbReference type="AlphaFoldDB" id="A0A9W9NPP8"/>